<keyword evidence="2" id="KW-1185">Reference proteome</keyword>
<reference evidence="1 2" key="1">
    <citation type="submission" date="2024-06" db="EMBL/GenBank/DDBJ databases">
        <title>Genomic Encyclopedia of Type Strains, Phase IV (KMG-IV): sequencing the most valuable type-strain genomes for metagenomic binning, comparative biology and taxonomic classification.</title>
        <authorList>
            <person name="Goeker M."/>
        </authorList>
    </citation>
    <scope>NUCLEOTIDE SEQUENCE [LARGE SCALE GENOMIC DNA]</scope>
    <source>
        <strain evidence="1 2">DSM 27865</strain>
    </source>
</reference>
<comment type="caution">
    <text evidence="1">The sequence shown here is derived from an EMBL/GenBank/DDBJ whole genome shotgun (WGS) entry which is preliminary data.</text>
</comment>
<sequence>FGVSAFGTDLGLRIMEGLGLVAVT</sequence>
<dbReference type="EMBL" id="JBEPML010000047">
    <property type="protein sequence ID" value="MET3795025.1"/>
    <property type="molecule type" value="Genomic_DNA"/>
</dbReference>
<accession>A0ABV2N857</accession>
<protein>
    <submittedName>
        <fullName evidence="1">Uncharacterized protein</fullName>
    </submittedName>
</protein>
<evidence type="ECO:0000313" key="1">
    <source>
        <dbReference type="EMBL" id="MET3795025.1"/>
    </source>
</evidence>
<name>A0ABV2N857_9HYPH</name>
<gene>
    <name evidence="1" type="ORF">ABID37_005266</name>
</gene>
<feature type="non-terminal residue" evidence="1">
    <location>
        <position position="1"/>
    </location>
</feature>
<organism evidence="1 2">
    <name type="scientific">Aquamicrobium terrae</name>
    <dbReference type="NCBI Taxonomy" id="1324945"/>
    <lineage>
        <taxon>Bacteria</taxon>
        <taxon>Pseudomonadati</taxon>
        <taxon>Pseudomonadota</taxon>
        <taxon>Alphaproteobacteria</taxon>
        <taxon>Hyphomicrobiales</taxon>
        <taxon>Phyllobacteriaceae</taxon>
        <taxon>Aquamicrobium</taxon>
    </lineage>
</organism>
<dbReference type="Proteomes" id="UP001549076">
    <property type="component" value="Unassembled WGS sequence"/>
</dbReference>
<proteinExistence type="predicted"/>
<evidence type="ECO:0000313" key="2">
    <source>
        <dbReference type="Proteomes" id="UP001549076"/>
    </source>
</evidence>